<keyword evidence="4" id="KW-0804">Transcription</keyword>
<comment type="caution">
    <text evidence="7">The sequence shown here is derived from an EMBL/GenBank/DDBJ whole genome shotgun (WGS) entry which is preliminary data.</text>
</comment>
<organism evidence="7 8">
    <name type="scientific">Flemingia macrophylla</name>
    <dbReference type="NCBI Taxonomy" id="520843"/>
    <lineage>
        <taxon>Eukaryota</taxon>
        <taxon>Viridiplantae</taxon>
        <taxon>Streptophyta</taxon>
        <taxon>Embryophyta</taxon>
        <taxon>Tracheophyta</taxon>
        <taxon>Spermatophyta</taxon>
        <taxon>Magnoliopsida</taxon>
        <taxon>eudicotyledons</taxon>
        <taxon>Gunneridae</taxon>
        <taxon>Pentapetalae</taxon>
        <taxon>rosids</taxon>
        <taxon>fabids</taxon>
        <taxon>Fabales</taxon>
        <taxon>Fabaceae</taxon>
        <taxon>Papilionoideae</taxon>
        <taxon>50 kb inversion clade</taxon>
        <taxon>NPAAA clade</taxon>
        <taxon>indigoferoid/millettioid clade</taxon>
        <taxon>Phaseoleae</taxon>
        <taxon>Flemingia</taxon>
    </lineage>
</organism>
<dbReference type="GO" id="GO:0003677">
    <property type="term" value="F:DNA binding"/>
    <property type="evidence" value="ECO:0007669"/>
    <property type="project" value="UniProtKB-KW"/>
</dbReference>
<reference evidence="7 8" key="1">
    <citation type="submission" date="2024-08" db="EMBL/GenBank/DDBJ databases">
        <title>Insights into the chromosomal genome structure of Flemingia macrophylla.</title>
        <authorList>
            <person name="Ding Y."/>
            <person name="Zhao Y."/>
            <person name="Bi W."/>
            <person name="Wu M."/>
            <person name="Zhao G."/>
            <person name="Gong Y."/>
            <person name="Li W."/>
            <person name="Zhang P."/>
        </authorList>
    </citation>
    <scope>NUCLEOTIDE SEQUENCE [LARGE SCALE GENOMIC DNA]</scope>
    <source>
        <strain evidence="7">DYQJB</strain>
        <tissue evidence="7">Leaf</tissue>
    </source>
</reference>
<dbReference type="EMBL" id="JBGMDY010000010">
    <property type="protein sequence ID" value="KAL2319414.1"/>
    <property type="molecule type" value="Genomic_DNA"/>
</dbReference>
<evidence type="ECO:0000256" key="4">
    <source>
        <dbReference type="ARBA" id="ARBA00023163"/>
    </source>
</evidence>
<keyword evidence="2" id="KW-0805">Transcription regulation</keyword>
<evidence type="ECO:0000256" key="5">
    <source>
        <dbReference type="ARBA" id="ARBA00023242"/>
    </source>
</evidence>
<dbReference type="AlphaFoldDB" id="A0ABD1L7C8"/>
<evidence type="ECO:0000256" key="3">
    <source>
        <dbReference type="ARBA" id="ARBA00023125"/>
    </source>
</evidence>
<dbReference type="InterPro" id="IPR003340">
    <property type="entry name" value="B3_DNA-bd"/>
</dbReference>
<evidence type="ECO:0000313" key="8">
    <source>
        <dbReference type="Proteomes" id="UP001603857"/>
    </source>
</evidence>
<evidence type="ECO:0000313" key="7">
    <source>
        <dbReference type="EMBL" id="KAL2319414.1"/>
    </source>
</evidence>
<dbReference type="Proteomes" id="UP001603857">
    <property type="component" value="Unassembled WGS sequence"/>
</dbReference>
<dbReference type="SUPFAM" id="SSF101936">
    <property type="entry name" value="DNA-binding pseudobarrel domain"/>
    <property type="match status" value="1"/>
</dbReference>
<proteinExistence type="predicted"/>
<keyword evidence="5" id="KW-0539">Nucleus</keyword>
<evidence type="ECO:0000259" key="6">
    <source>
        <dbReference type="PROSITE" id="PS50863"/>
    </source>
</evidence>
<comment type="subcellular location">
    <subcellularLocation>
        <location evidence="1">Nucleus</location>
    </subcellularLocation>
</comment>
<dbReference type="Pfam" id="PF02362">
    <property type="entry name" value="B3"/>
    <property type="match status" value="1"/>
</dbReference>
<protein>
    <recommendedName>
        <fullName evidence="6">TF-B3 domain-containing protein</fullName>
    </recommendedName>
</protein>
<name>A0ABD1L7C8_9FABA</name>
<sequence>MAHNQVDHQIHLTLIQNYLFLIRIFTLDGDGDEIQYPDRLLQQPINPEQQISINQLPNPNNYMRSWIKRLTRGQVRNVQTMPIPANVVKDFIPPEQRTLLLVDKVGNRYPCELNAVGETRYIGLGWYQYTQDNNLDEDDLLFFYFNDAPNVLYIQKHHAIAH</sequence>
<dbReference type="Gene3D" id="2.40.330.10">
    <property type="entry name" value="DNA-binding pseudobarrel domain"/>
    <property type="match status" value="1"/>
</dbReference>
<dbReference type="PROSITE" id="PS50863">
    <property type="entry name" value="B3"/>
    <property type="match status" value="1"/>
</dbReference>
<accession>A0ABD1L7C8</accession>
<evidence type="ECO:0000256" key="1">
    <source>
        <dbReference type="ARBA" id="ARBA00004123"/>
    </source>
</evidence>
<dbReference type="GO" id="GO:0005634">
    <property type="term" value="C:nucleus"/>
    <property type="evidence" value="ECO:0007669"/>
    <property type="project" value="UniProtKB-SubCell"/>
</dbReference>
<dbReference type="InterPro" id="IPR015300">
    <property type="entry name" value="DNA-bd_pseudobarrel_sf"/>
</dbReference>
<dbReference type="CDD" id="cd10017">
    <property type="entry name" value="B3_DNA"/>
    <property type="match status" value="1"/>
</dbReference>
<keyword evidence="3" id="KW-0238">DNA-binding</keyword>
<gene>
    <name evidence="7" type="ORF">Fmac_028383</name>
</gene>
<keyword evidence="8" id="KW-1185">Reference proteome</keyword>
<evidence type="ECO:0000256" key="2">
    <source>
        <dbReference type="ARBA" id="ARBA00023015"/>
    </source>
</evidence>
<feature type="domain" description="TF-B3" evidence="6">
    <location>
        <begin position="66"/>
        <end position="158"/>
    </location>
</feature>